<comment type="subcellular location">
    <subcellularLocation>
        <location evidence="1">Cell inner membrane</location>
        <topology evidence="1">Multi-pass membrane protein</topology>
    </subcellularLocation>
</comment>
<dbReference type="InterPro" id="IPR003004">
    <property type="entry name" value="GspF/PilC"/>
</dbReference>
<evidence type="ECO:0000313" key="10">
    <source>
        <dbReference type="EMBL" id="QHI97859.1"/>
    </source>
</evidence>
<keyword evidence="11" id="KW-1185">Reference proteome</keyword>
<dbReference type="NCBIfam" id="TIGR02120">
    <property type="entry name" value="GspF"/>
    <property type="match status" value="1"/>
</dbReference>
<name>A0A857J404_9BURK</name>
<evidence type="ECO:0000256" key="4">
    <source>
        <dbReference type="ARBA" id="ARBA00022519"/>
    </source>
</evidence>
<protein>
    <submittedName>
        <fullName evidence="10">Type II secretion system inner membrane protein GspF</fullName>
    </submittedName>
</protein>
<evidence type="ECO:0000256" key="3">
    <source>
        <dbReference type="ARBA" id="ARBA00022475"/>
    </source>
</evidence>
<feature type="domain" description="Type II secretion system protein GspF" evidence="9">
    <location>
        <begin position="274"/>
        <end position="396"/>
    </location>
</feature>
<comment type="similarity">
    <text evidence="2">Belongs to the GSP F family.</text>
</comment>
<evidence type="ECO:0000256" key="5">
    <source>
        <dbReference type="ARBA" id="ARBA00022692"/>
    </source>
</evidence>
<dbReference type="AlphaFoldDB" id="A0A857J404"/>
<feature type="domain" description="Type II secretion system protein GspF" evidence="9">
    <location>
        <begin position="71"/>
        <end position="194"/>
    </location>
</feature>
<keyword evidence="7 8" id="KW-0472">Membrane</keyword>
<dbReference type="InterPro" id="IPR011850">
    <property type="entry name" value="T2SS_GspF"/>
</dbReference>
<dbReference type="GO" id="GO:0005886">
    <property type="term" value="C:plasma membrane"/>
    <property type="evidence" value="ECO:0007669"/>
    <property type="project" value="UniProtKB-SubCell"/>
</dbReference>
<evidence type="ECO:0000313" key="11">
    <source>
        <dbReference type="Proteomes" id="UP000464787"/>
    </source>
</evidence>
<dbReference type="EMBL" id="CP047650">
    <property type="protein sequence ID" value="QHI97859.1"/>
    <property type="molecule type" value="Genomic_DNA"/>
</dbReference>
<dbReference type="Pfam" id="PF00482">
    <property type="entry name" value="T2SSF"/>
    <property type="match status" value="2"/>
</dbReference>
<dbReference type="PRINTS" id="PR00812">
    <property type="entry name" value="BCTERIALGSPF"/>
</dbReference>
<organism evidence="10 11">
    <name type="scientific">Xylophilus rhododendri</name>
    <dbReference type="NCBI Taxonomy" id="2697032"/>
    <lineage>
        <taxon>Bacteria</taxon>
        <taxon>Pseudomonadati</taxon>
        <taxon>Pseudomonadota</taxon>
        <taxon>Betaproteobacteria</taxon>
        <taxon>Burkholderiales</taxon>
        <taxon>Xylophilus</taxon>
    </lineage>
</organism>
<dbReference type="GO" id="GO:0015627">
    <property type="term" value="C:type II protein secretion system complex"/>
    <property type="evidence" value="ECO:0007669"/>
    <property type="project" value="InterPro"/>
</dbReference>
<dbReference type="InterPro" id="IPR042094">
    <property type="entry name" value="T2SS_GspF_sf"/>
</dbReference>
<feature type="transmembrane region" description="Helical" evidence="8">
    <location>
        <begin position="170"/>
        <end position="193"/>
    </location>
</feature>
<proteinExistence type="inferred from homology"/>
<dbReference type="PANTHER" id="PTHR30012">
    <property type="entry name" value="GENERAL SECRETION PATHWAY PROTEIN"/>
    <property type="match status" value="1"/>
</dbReference>
<dbReference type="FunFam" id="1.20.81.30:FF:000001">
    <property type="entry name" value="Type II secretion system protein F"/>
    <property type="match status" value="2"/>
</dbReference>
<sequence length="405" mass="43192">MPAYSFEALDAQGRSRKGMLEADSARAARGLLRAQALVPLAVEPVAANSSPAGSIQLFGRRVFSTSGLSIWTRQIAGLVGAGLPLERALSALADESEDERQHALLATLRAEVNAGATFARSLAQHPREFDPVFCAVIAAGEQTGNLALVLERLADDLEERQALKGKLIGASLYPAIVTVVAIVIVLFLVSYVVPQVASVFVGTKRALPFLTVAMLAISDAVRHYGWAILGVLAIVAVLVRTAYGRPPLRMRIDAAWLRIPVIGRLARGYNAARFTGTLALLASAGVPILRALQAASETLHNQAMRADAMDALVLVREGAPLASALAQKKRFPGLVAMFARLGEQTGELPLMLQRAANQLSAEVQRRAMALATILEPLLIVVMGLVVMMIVLAVLLPIIQLNQFVK</sequence>
<keyword evidence="6 8" id="KW-1133">Transmembrane helix</keyword>
<accession>A0A857J404</accession>
<evidence type="ECO:0000256" key="6">
    <source>
        <dbReference type="ARBA" id="ARBA00022989"/>
    </source>
</evidence>
<evidence type="ECO:0000256" key="1">
    <source>
        <dbReference type="ARBA" id="ARBA00004429"/>
    </source>
</evidence>
<dbReference type="PANTHER" id="PTHR30012:SF0">
    <property type="entry name" value="TYPE II SECRETION SYSTEM PROTEIN F-RELATED"/>
    <property type="match status" value="1"/>
</dbReference>
<feature type="transmembrane region" description="Helical" evidence="8">
    <location>
        <begin position="373"/>
        <end position="398"/>
    </location>
</feature>
<keyword evidence="5 8" id="KW-0812">Transmembrane</keyword>
<evidence type="ECO:0000259" key="9">
    <source>
        <dbReference type="Pfam" id="PF00482"/>
    </source>
</evidence>
<dbReference type="KEGG" id="xyk:GT347_07550"/>
<evidence type="ECO:0000256" key="8">
    <source>
        <dbReference type="SAM" id="Phobius"/>
    </source>
</evidence>
<keyword evidence="3" id="KW-1003">Cell membrane</keyword>
<keyword evidence="4" id="KW-0997">Cell inner membrane</keyword>
<reference evidence="10 11" key="1">
    <citation type="submission" date="2020-01" db="EMBL/GenBank/DDBJ databases">
        <title>Genome sequencing of strain KACC 21265.</title>
        <authorList>
            <person name="Heo J."/>
            <person name="Kim S.-J."/>
            <person name="Kim J.-S."/>
            <person name="Hong S.-B."/>
            <person name="Kwon S.-W."/>
        </authorList>
    </citation>
    <scope>NUCLEOTIDE SEQUENCE [LARGE SCALE GENOMIC DNA]</scope>
    <source>
        <strain evidence="10 11">KACC 21265</strain>
    </source>
</reference>
<dbReference type="GO" id="GO:0015628">
    <property type="term" value="P:protein secretion by the type II secretion system"/>
    <property type="evidence" value="ECO:0007669"/>
    <property type="project" value="InterPro"/>
</dbReference>
<gene>
    <name evidence="10" type="primary">gspF</name>
    <name evidence="10" type="ORF">GT347_07550</name>
</gene>
<dbReference type="Proteomes" id="UP000464787">
    <property type="component" value="Chromosome"/>
</dbReference>
<dbReference type="Gene3D" id="1.20.81.30">
    <property type="entry name" value="Type II secretion system (T2SS), domain F"/>
    <property type="match status" value="2"/>
</dbReference>
<feature type="transmembrane region" description="Helical" evidence="8">
    <location>
        <begin position="224"/>
        <end position="243"/>
    </location>
</feature>
<evidence type="ECO:0000256" key="2">
    <source>
        <dbReference type="ARBA" id="ARBA00005745"/>
    </source>
</evidence>
<evidence type="ECO:0000256" key="7">
    <source>
        <dbReference type="ARBA" id="ARBA00023136"/>
    </source>
</evidence>
<dbReference type="RefSeq" id="WP_160551376.1">
    <property type="nucleotide sequence ID" value="NZ_CP047650.1"/>
</dbReference>
<dbReference type="InterPro" id="IPR018076">
    <property type="entry name" value="T2SS_GspF_dom"/>
</dbReference>